<sequence length="108" mass="11619">MRTIGIVREWHSDEGWGVIDSDTTPGGCWAHFGSVLMSGYRSLSSGQRVSFEFERGGQDGCDYRATAVWTGDDRPETAAAQNPSAAYGSTLSLQFDAPVSGAETDHVE</sequence>
<dbReference type="AlphaFoldDB" id="J1RVU2"/>
<dbReference type="STRING" id="1160718.SU9_33183"/>
<evidence type="ECO:0000313" key="4">
    <source>
        <dbReference type="Proteomes" id="UP000009036"/>
    </source>
</evidence>
<reference evidence="2" key="1">
    <citation type="journal article" date="2012" name="J. Bacteriol.">
        <title>Genome Sequence of Streptomyces auratus Strain AGR0001, a Phoslactomycin-Producing Actinomycete.</title>
        <authorList>
            <person name="Han X."/>
            <person name="Li M."/>
            <person name="Ding Z."/>
            <person name="Zhao J."/>
            <person name="Ji K."/>
            <person name="Wen M."/>
            <person name="Lu T."/>
        </authorList>
    </citation>
    <scope>NUCLEOTIDE SEQUENCE [LARGE SCALE GENOMIC DNA]</scope>
    <source>
        <strain evidence="2">AGR0001</strain>
    </source>
</reference>
<dbReference type="InterPro" id="IPR012340">
    <property type="entry name" value="NA-bd_OB-fold"/>
</dbReference>
<dbReference type="PROSITE" id="PS51857">
    <property type="entry name" value="CSD_2"/>
    <property type="match status" value="1"/>
</dbReference>
<dbReference type="SUPFAM" id="SSF50249">
    <property type="entry name" value="Nucleic acid-binding proteins"/>
    <property type="match status" value="1"/>
</dbReference>
<reference evidence="3" key="2">
    <citation type="submission" date="2021-04" db="EMBL/GenBank/DDBJ databases">
        <authorList>
            <person name="Wen M.-L."/>
            <person name="Han X.-L."/>
            <person name="Xiong J."/>
        </authorList>
    </citation>
    <scope>NUCLEOTIDE SEQUENCE</scope>
    <source>
        <strain evidence="3">AGR0001</strain>
    </source>
</reference>
<dbReference type="RefSeq" id="WP_006608137.1">
    <property type="nucleotide sequence ID" value="NZ_CP072931.1"/>
</dbReference>
<evidence type="ECO:0000313" key="3">
    <source>
        <dbReference type="EMBL" id="QTZ95734.1"/>
    </source>
</evidence>
<name>J1RVU2_9ACTN</name>
<dbReference type="EMBL" id="AJGV01000214">
    <property type="protein sequence ID" value="EJJ02652.1"/>
    <property type="molecule type" value="Genomic_DNA"/>
</dbReference>
<gene>
    <name evidence="3" type="ORF">SU9_033300</name>
    <name evidence="2" type="ORF">SU9_33183</name>
</gene>
<evidence type="ECO:0000313" key="2">
    <source>
        <dbReference type="EMBL" id="EJJ02652.1"/>
    </source>
</evidence>
<protein>
    <submittedName>
        <fullName evidence="3">Cold shock domain-containing protein</fullName>
    </submittedName>
</protein>
<accession>J1RVU2</accession>
<proteinExistence type="predicted"/>
<dbReference type="HOGENOM" id="CLU_165504_0_0_11"/>
<dbReference type="Pfam" id="PF00313">
    <property type="entry name" value="CSD"/>
    <property type="match status" value="1"/>
</dbReference>
<feature type="domain" description="CSD" evidence="1">
    <location>
        <begin position="2"/>
        <end position="70"/>
    </location>
</feature>
<dbReference type="EMBL" id="CP072931">
    <property type="protein sequence ID" value="QTZ95734.1"/>
    <property type="molecule type" value="Genomic_DNA"/>
</dbReference>
<dbReference type="PATRIC" id="fig|1160718.3.peg.6716"/>
<dbReference type="GO" id="GO:0003676">
    <property type="term" value="F:nucleic acid binding"/>
    <property type="evidence" value="ECO:0007669"/>
    <property type="project" value="InterPro"/>
</dbReference>
<evidence type="ECO:0000259" key="1">
    <source>
        <dbReference type="PROSITE" id="PS51857"/>
    </source>
</evidence>
<dbReference type="Proteomes" id="UP000009036">
    <property type="component" value="Chromosome"/>
</dbReference>
<keyword evidence="4" id="KW-1185">Reference proteome</keyword>
<dbReference type="Gene3D" id="2.40.50.140">
    <property type="entry name" value="Nucleic acid-binding proteins"/>
    <property type="match status" value="1"/>
</dbReference>
<dbReference type="OrthoDB" id="5195005at2"/>
<organism evidence="2">
    <name type="scientific">Streptomyces auratus AGR0001</name>
    <dbReference type="NCBI Taxonomy" id="1160718"/>
    <lineage>
        <taxon>Bacteria</taxon>
        <taxon>Bacillati</taxon>
        <taxon>Actinomycetota</taxon>
        <taxon>Actinomycetes</taxon>
        <taxon>Kitasatosporales</taxon>
        <taxon>Streptomycetaceae</taxon>
        <taxon>Streptomyces</taxon>
    </lineage>
</organism>
<dbReference type="eggNOG" id="COG1278">
    <property type="taxonomic scope" value="Bacteria"/>
</dbReference>
<dbReference type="KEGG" id="sauh:SU9_033300"/>
<dbReference type="InterPro" id="IPR002059">
    <property type="entry name" value="CSP_DNA-bd"/>
</dbReference>